<evidence type="ECO:0000256" key="2">
    <source>
        <dbReference type="ARBA" id="ARBA00022448"/>
    </source>
</evidence>
<evidence type="ECO:0000313" key="9">
    <source>
        <dbReference type="EMBL" id="GFM36008.1"/>
    </source>
</evidence>
<dbReference type="PANTHER" id="PTHR43163">
    <property type="entry name" value="DIPEPTIDE TRANSPORT SYSTEM PERMEASE PROTEIN DPPB-RELATED"/>
    <property type="match status" value="1"/>
</dbReference>
<dbReference type="InterPro" id="IPR035906">
    <property type="entry name" value="MetI-like_sf"/>
</dbReference>
<evidence type="ECO:0000259" key="8">
    <source>
        <dbReference type="PROSITE" id="PS50928"/>
    </source>
</evidence>
<dbReference type="GO" id="GO:0005886">
    <property type="term" value="C:plasma membrane"/>
    <property type="evidence" value="ECO:0007669"/>
    <property type="project" value="UniProtKB-SubCell"/>
</dbReference>
<dbReference type="Gene3D" id="1.10.3720.10">
    <property type="entry name" value="MetI-like"/>
    <property type="match status" value="1"/>
</dbReference>
<proteinExistence type="inferred from homology"/>
<keyword evidence="3" id="KW-1003">Cell membrane</keyword>
<keyword evidence="4 7" id="KW-0812">Transmembrane</keyword>
<comment type="caution">
    <text evidence="9">The sequence shown here is derived from an EMBL/GenBank/DDBJ whole genome shotgun (WGS) entry which is preliminary data.</text>
</comment>
<dbReference type="EMBL" id="BLVP01000002">
    <property type="protein sequence ID" value="GFM36008.1"/>
    <property type="molecule type" value="Genomic_DNA"/>
</dbReference>
<comment type="similarity">
    <text evidence="7">Belongs to the binding-protein-dependent transport system permease family.</text>
</comment>
<reference evidence="9 10" key="1">
    <citation type="submission" date="2020-05" db="EMBL/GenBank/DDBJ databases">
        <title>Draft genome sequence of Desulfovibrio psychrotolerans JS1T.</title>
        <authorList>
            <person name="Ueno A."/>
            <person name="Tamazawa S."/>
            <person name="Tamamura S."/>
            <person name="Murakami T."/>
            <person name="Kiyama T."/>
            <person name="Inomata H."/>
            <person name="Amano Y."/>
            <person name="Miyakawa K."/>
            <person name="Tamaki H."/>
            <person name="Naganuma T."/>
            <person name="Kaneko K."/>
        </authorList>
    </citation>
    <scope>NUCLEOTIDE SEQUENCE [LARGE SCALE GENOMIC DNA]</scope>
    <source>
        <strain evidence="9 10">JS1</strain>
    </source>
</reference>
<dbReference type="SUPFAM" id="SSF161098">
    <property type="entry name" value="MetI-like"/>
    <property type="match status" value="1"/>
</dbReference>
<accession>A0A7J0BQS0</accession>
<evidence type="ECO:0000313" key="10">
    <source>
        <dbReference type="Proteomes" id="UP000503820"/>
    </source>
</evidence>
<dbReference type="InterPro" id="IPR045621">
    <property type="entry name" value="BPD_transp_1_N"/>
</dbReference>
<feature type="transmembrane region" description="Helical" evidence="7">
    <location>
        <begin position="142"/>
        <end position="165"/>
    </location>
</feature>
<feature type="transmembrane region" description="Helical" evidence="7">
    <location>
        <begin position="108"/>
        <end position="130"/>
    </location>
</feature>
<dbReference type="CDD" id="cd06261">
    <property type="entry name" value="TM_PBP2"/>
    <property type="match status" value="1"/>
</dbReference>
<dbReference type="InterPro" id="IPR000515">
    <property type="entry name" value="MetI-like"/>
</dbReference>
<name>A0A7J0BQS0_9BACT</name>
<dbReference type="NCBIfam" id="NF045469">
    <property type="entry name" value="Opp1B"/>
    <property type="match status" value="1"/>
</dbReference>
<dbReference type="Proteomes" id="UP000503820">
    <property type="component" value="Unassembled WGS sequence"/>
</dbReference>
<dbReference type="Pfam" id="PF00528">
    <property type="entry name" value="BPD_transp_1"/>
    <property type="match status" value="1"/>
</dbReference>
<dbReference type="AlphaFoldDB" id="A0A7J0BQS0"/>
<dbReference type="PROSITE" id="PS50928">
    <property type="entry name" value="ABC_TM1"/>
    <property type="match status" value="1"/>
</dbReference>
<keyword evidence="2 7" id="KW-0813">Transport</keyword>
<evidence type="ECO:0000256" key="4">
    <source>
        <dbReference type="ARBA" id="ARBA00022692"/>
    </source>
</evidence>
<evidence type="ECO:0000256" key="1">
    <source>
        <dbReference type="ARBA" id="ARBA00004651"/>
    </source>
</evidence>
<organism evidence="9 10">
    <name type="scientific">Desulfovibrio psychrotolerans</name>
    <dbReference type="NCBI Taxonomy" id="415242"/>
    <lineage>
        <taxon>Bacteria</taxon>
        <taxon>Pseudomonadati</taxon>
        <taxon>Thermodesulfobacteriota</taxon>
        <taxon>Desulfovibrionia</taxon>
        <taxon>Desulfovibrionales</taxon>
        <taxon>Desulfovibrionaceae</taxon>
        <taxon>Desulfovibrio</taxon>
    </lineage>
</organism>
<feature type="domain" description="ABC transmembrane type-1" evidence="8">
    <location>
        <begin position="102"/>
        <end position="299"/>
    </location>
</feature>
<dbReference type="Pfam" id="PF19300">
    <property type="entry name" value="BPD_transp_1_N"/>
    <property type="match status" value="1"/>
</dbReference>
<protein>
    <submittedName>
        <fullName evidence="9">Nickel ABC transporter permease subunit NikB</fullName>
    </submittedName>
</protein>
<feature type="transmembrane region" description="Helical" evidence="7">
    <location>
        <begin position="249"/>
        <end position="274"/>
    </location>
</feature>
<feature type="transmembrane region" description="Helical" evidence="7">
    <location>
        <begin position="177"/>
        <end position="198"/>
    </location>
</feature>
<keyword evidence="6 7" id="KW-0472">Membrane</keyword>
<evidence type="ECO:0000256" key="5">
    <source>
        <dbReference type="ARBA" id="ARBA00022989"/>
    </source>
</evidence>
<dbReference type="GO" id="GO:0071916">
    <property type="term" value="F:dipeptide transmembrane transporter activity"/>
    <property type="evidence" value="ECO:0007669"/>
    <property type="project" value="TreeGrafter"/>
</dbReference>
<feature type="transmembrane region" description="Helical" evidence="7">
    <location>
        <begin position="12"/>
        <end position="33"/>
    </location>
</feature>
<keyword evidence="10" id="KW-1185">Reference proteome</keyword>
<sequence>MRGMRRYIIRRVLASVPMLVGVTFLAFVLISIIPADPAEVALRVNEIIPTPELIEVQRKALGLDRPFLERYAVWLYKAVQLDLGFSYTNHHRAVAEEIARCLPATLTLAAASLLFTLIISLPLAVLSAVWRGSIFDTVVRAVVFFGTAMPNYWAAFILIWVFGIHFDLLPTGGKAGWQSYLLPAFTLSLTYISTYVRLVRSTMLQTMQEAFVLYARARGLSRRRIILRHVFKNSLQSSITALGMSIPQLIAGTVVVESIFAWPGIGRLCISAIFNRDYPIIQAYVLMMGVLFIMFNLIVDIINAWIDPRQRAEG</sequence>
<gene>
    <name evidence="9" type="ORF">DSM19430T_06920</name>
</gene>
<evidence type="ECO:0000256" key="6">
    <source>
        <dbReference type="ARBA" id="ARBA00023136"/>
    </source>
</evidence>
<dbReference type="InterPro" id="IPR050036">
    <property type="entry name" value="CntB"/>
</dbReference>
<keyword evidence="5 7" id="KW-1133">Transmembrane helix</keyword>
<dbReference type="PANTHER" id="PTHR43163:SF6">
    <property type="entry name" value="DIPEPTIDE TRANSPORT SYSTEM PERMEASE PROTEIN DPPB-RELATED"/>
    <property type="match status" value="1"/>
</dbReference>
<evidence type="ECO:0000256" key="7">
    <source>
        <dbReference type="RuleBase" id="RU363032"/>
    </source>
</evidence>
<comment type="subcellular location">
    <subcellularLocation>
        <location evidence="1 7">Cell membrane</location>
        <topology evidence="1 7">Multi-pass membrane protein</topology>
    </subcellularLocation>
</comment>
<evidence type="ECO:0000256" key="3">
    <source>
        <dbReference type="ARBA" id="ARBA00022475"/>
    </source>
</evidence>
<feature type="transmembrane region" description="Helical" evidence="7">
    <location>
        <begin position="280"/>
        <end position="306"/>
    </location>
</feature>